<protein>
    <recommendedName>
        <fullName evidence="1">Receptor L-domain domain-containing protein</fullName>
    </recommendedName>
</protein>
<dbReference type="Pfam" id="PF01030">
    <property type="entry name" value="Recep_L_domain"/>
    <property type="match status" value="1"/>
</dbReference>
<evidence type="ECO:0000259" key="1">
    <source>
        <dbReference type="Pfam" id="PF01030"/>
    </source>
</evidence>
<sequence length="100" mass="11114">SFPDLKEITGYLVISGAFGLRTLRHLLPGLTVIRGEQLFLDTFALVVHDNPHLQELGLVSLNTIMHGAARLSQNAFLCYVETVDWPMLTVGVKASENFFK</sequence>
<name>A0A433TK47_ELYCH</name>
<reference evidence="2 3" key="1">
    <citation type="submission" date="2019-01" db="EMBL/GenBank/DDBJ databases">
        <title>A draft genome assembly of the solar-powered sea slug Elysia chlorotica.</title>
        <authorList>
            <person name="Cai H."/>
            <person name="Li Q."/>
            <person name="Fang X."/>
            <person name="Li J."/>
            <person name="Curtis N.E."/>
            <person name="Altenburger A."/>
            <person name="Shibata T."/>
            <person name="Feng M."/>
            <person name="Maeda T."/>
            <person name="Schwartz J.A."/>
            <person name="Shigenobu S."/>
            <person name="Lundholm N."/>
            <person name="Nishiyama T."/>
            <person name="Yang H."/>
            <person name="Hasebe M."/>
            <person name="Li S."/>
            <person name="Pierce S.K."/>
            <person name="Wang J."/>
        </authorList>
    </citation>
    <scope>NUCLEOTIDE SEQUENCE [LARGE SCALE GENOMIC DNA]</scope>
    <source>
        <strain evidence="2">EC2010</strain>
        <tissue evidence="2">Whole organism of an adult</tissue>
    </source>
</reference>
<feature type="domain" description="Receptor L-domain" evidence="1">
    <location>
        <begin position="1"/>
        <end position="88"/>
    </location>
</feature>
<dbReference type="Proteomes" id="UP000271974">
    <property type="component" value="Unassembled WGS sequence"/>
</dbReference>
<dbReference type="SUPFAM" id="SSF52058">
    <property type="entry name" value="L domain-like"/>
    <property type="match status" value="1"/>
</dbReference>
<dbReference type="OrthoDB" id="5809444at2759"/>
<feature type="non-terminal residue" evidence="2">
    <location>
        <position position="100"/>
    </location>
</feature>
<gene>
    <name evidence="2" type="ORF">EGW08_010268</name>
</gene>
<keyword evidence="3" id="KW-1185">Reference proteome</keyword>
<evidence type="ECO:0000313" key="2">
    <source>
        <dbReference type="EMBL" id="RUS81970.1"/>
    </source>
</evidence>
<accession>A0A433TK47</accession>
<dbReference type="InterPro" id="IPR036941">
    <property type="entry name" value="Rcpt_L-dom_sf"/>
</dbReference>
<dbReference type="AlphaFoldDB" id="A0A433TK47"/>
<proteinExistence type="predicted"/>
<feature type="non-terminal residue" evidence="2">
    <location>
        <position position="1"/>
    </location>
</feature>
<dbReference type="Gene3D" id="3.80.20.20">
    <property type="entry name" value="Receptor L-domain"/>
    <property type="match status" value="1"/>
</dbReference>
<organism evidence="2 3">
    <name type="scientific">Elysia chlorotica</name>
    <name type="common">Eastern emerald elysia</name>
    <name type="synonym">Sea slug</name>
    <dbReference type="NCBI Taxonomy" id="188477"/>
    <lineage>
        <taxon>Eukaryota</taxon>
        <taxon>Metazoa</taxon>
        <taxon>Spiralia</taxon>
        <taxon>Lophotrochozoa</taxon>
        <taxon>Mollusca</taxon>
        <taxon>Gastropoda</taxon>
        <taxon>Heterobranchia</taxon>
        <taxon>Euthyneura</taxon>
        <taxon>Panpulmonata</taxon>
        <taxon>Sacoglossa</taxon>
        <taxon>Placobranchoidea</taxon>
        <taxon>Plakobranchidae</taxon>
        <taxon>Elysia</taxon>
    </lineage>
</organism>
<evidence type="ECO:0000313" key="3">
    <source>
        <dbReference type="Proteomes" id="UP000271974"/>
    </source>
</evidence>
<dbReference type="EMBL" id="RQTK01000311">
    <property type="protein sequence ID" value="RUS81970.1"/>
    <property type="molecule type" value="Genomic_DNA"/>
</dbReference>
<dbReference type="InterPro" id="IPR000494">
    <property type="entry name" value="Rcpt_L-dom"/>
</dbReference>
<dbReference type="STRING" id="188477.A0A433TK47"/>
<comment type="caution">
    <text evidence="2">The sequence shown here is derived from an EMBL/GenBank/DDBJ whole genome shotgun (WGS) entry which is preliminary data.</text>
</comment>